<keyword evidence="4 7" id="KW-0812">Transmembrane</keyword>
<dbReference type="Gene3D" id="1.10.3720.10">
    <property type="entry name" value="MetI-like"/>
    <property type="match status" value="2"/>
</dbReference>
<dbReference type="InterPro" id="IPR000515">
    <property type="entry name" value="MetI-like"/>
</dbReference>
<keyword evidence="5 7" id="KW-1133">Transmembrane helix</keyword>
<feature type="transmembrane region" description="Helical" evidence="7">
    <location>
        <begin position="259"/>
        <end position="283"/>
    </location>
</feature>
<keyword evidence="10" id="KW-1185">Reference proteome</keyword>
<dbReference type="PANTHER" id="PTHR30183:SF6">
    <property type="entry name" value="INNER MEMBRANE ABC TRANSPORTER PERMEASE PROTEIN YNJC"/>
    <property type="match status" value="1"/>
</dbReference>
<dbReference type="PANTHER" id="PTHR30183">
    <property type="entry name" value="MOLYBDENUM TRANSPORT SYSTEM PERMEASE PROTEIN MODB"/>
    <property type="match status" value="1"/>
</dbReference>
<comment type="caution">
    <text evidence="9">The sequence shown here is derived from an EMBL/GenBank/DDBJ whole genome shotgun (WGS) entry which is preliminary data.</text>
</comment>
<evidence type="ECO:0000256" key="7">
    <source>
        <dbReference type="SAM" id="Phobius"/>
    </source>
</evidence>
<name>A0ABQ1KCY8_9RHOB</name>
<protein>
    <submittedName>
        <fullName evidence="9">ABC transporter permease</fullName>
    </submittedName>
</protein>
<evidence type="ECO:0000256" key="4">
    <source>
        <dbReference type="ARBA" id="ARBA00022692"/>
    </source>
</evidence>
<evidence type="ECO:0000256" key="1">
    <source>
        <dbReference type="ARBA" id="ARBA00004651"/>
    </source>
</evidence>
<feature type="transmembrane region" description="Helical" evidence="7">
    <location>
        <begin position="219"/>
        <end position="239"/>
    </location>
</feature>
<dbReference type="Proteomes" id="UP000645462">
    <property type="component" value="Unassembled WGS sequence"/>
</dbReference>
<dbReference type="InterPro" id="IPR035906">
    <property type="entry name" value="MetI-like_sf"/>
</dbReference>
<keyword evidence="6 7" id="KW-0472">Membrane</keyword>
<feature type="transmembrane region" description="Helical" evidence="7">
    <location>
        <begin position="17"/>
        <end position="35"/>
    </location>
</feature>
<feature type="transmembrane region" description="Helical" evidence="7">
    <location>
        <begin position="74"/>
        <end position="97"/>
    </location>
</feature>
<feature type="transmembrane region" description="Helical" evidence="7">
    <location>
        <begin position="158"/>
        <end position="182"/>
    </location>
</feature>
<dbReference type="SUPFAM" id="SSF161098">
    <property type="entry name" value="MetI-like"/>
    <property type="match status" value="2"/>
</dbReference>
<feature type="domain" description="ABC transmembrane type-1" evidence="8">
    <location>
        <begin position="367"/>
        <end position="558"/>
    </location>
</feature>
<comment type="subcellular location">
    <subcellularLocation>
        <location evidence="1">Cell membrane</location>
        <topology evidence="1">Multi-pass membrane protein</topology>
    </subcellularLocation>
</comment>
<evidence type="ECO:0000313" key="9">
    <source>
        <dbReference type="EMBL" id="GGB94167.1"/>
    </source>
</evidence>
<dbReference type="PROSITE" id="PS50928">
    <property type="entry name" value="ABC_TM1"/>
    <property type="match status" value="2"/>
</dbReference>
<gene>
    <name evidence="9" type="ORF">GCM10011363_08480</name>
</gene>
<feature type="transmembrane region" description="Helical" evidence="7">
    <location>
        <begin position="118"/>
        <end position="138"/>
    </location>
</feature>
<keyword evidence="3" id="KW-1003">Cell membrane</keyword>
<accession>A0ABQ1KCY8</accession>
<evidence type="ECO:0000256" key="3">
    <source>
        <dbReference type="ARBA" id="ARBA00022475"/>
    </source>
</evidence>
<feature type="transmembrane region" description="Helical" evidence="7">
    <location>
        <begin position="492"/>
        <end position="516"/>
    </location>
</feature>
<feature type="transmembrane region" description="Helical" evidence="7">
    <location>
        <begin position="317"/>
        <end position="343"/>
    </location>
</feature>
<dbReference type="EMBL" id="BMFC01000001">
    <property type="protein sequence ID" value="GGB94167.1"/>
    <property type="molecule type" value="Genomic_DNA"/>
</dbReference>
<evidence type="ECO:0000256" key="2">
    <source>
        <dbReference type="ARBA" id="ARBA00022448"/>
    </source>
</evidence>
<feature type="transmembrane region" description="Helical" evidence="7">
    <location>
        <begin position="536"/>
        <end position="563"/>
    </location>
</feature>
<proteinExistence type="predicted"/>
<feature type="transmembrane region" description="Helical" evidence="7">
    <location>
        <begin position="437"/>
        <end position="455"/>
    </location>
</feature>
<feature type="transmembrane region" description="Helical" evidence="7">
    <location>
        <begin position="405"/>
        <end position="431"/>
    </location>
</feature>
<reference evidence="10" key="1">
    <citation type="journal article" date="2019" name="Int. J. Syst. Evol. Microbiol.">
        <title>The Global Catalogue of Microorganisms (GCM) 10K type strain sequencing project: providing services to taxonomists for standard genome sequencing and annotation.</title>
        <authorList>
            <consortium name="The Broad Institute Genomics Platform"/>
            <consortium name="The Broad Institute Genome Sequencing Center for Infectious Disease"/>
            <person name="Wu L."/>
            <person name="Ma J."/>
        </authorList>
    </citation>
    <scope>NUCLEOTIDE SEQUENCE [LARGE SCALE GENOMIC DNA]</scope>
    <source>
        <strain evidence="10">CGMCC 1.12478</strain>
    </source>
</reference>
<dbReference type="CDD" id="cd06261">
    <property type="entry name" value="TM_PBP2"/>
    <property type="match status" value="1"/>
</dbReference>
<evidence type="ECO:0000259" key="8">
    <source>
        <dbReference type="PROSITE" id="PS50928"/>
    </source>
</evidence>
<sequence length="572" mass="61398">MTPRCDTTTARARLLPWAPFLTLAIMVGPVVAGVLGTIGPAFGYMPALGGDAITLTAFVMLFDWPGITRASVLSVTTGVAATSLSLLLVALICAAWSGSRAFRIIERMLSPLLSVPHAAAAFGLAFLIAPSGWIARATSPWLTGWDRPPDLLILQDPLGLSLIAGLVVKEVPFLLLMTLAALTQIRTVQARDTALALGYAPVTAWFKTIFPRVYAQIRLPVYAVLAFSMTVVDVSLILGPTTPSTLSVQILKWMNDPDLSLRFLASAAAVWQLALVIGTLILWRLAEFAVARLGRIWVTTGTRGGATRSIKALSLTAAILSASAIALGILGLLVWSFAGFWSFPDLLPGTFTTRTWMRHTTNLWPVITETLIIASVSTFVALLLTLACLEAEERHGLKPGTRALWLLYLPLIVPQIAFLTGLQTLAIYTGLDGNRTAVIAVHIVFVLPYVFLSLADPFRAWDARYGRVARALGAGCDGVLWRVRLPMLLRPILIASAVGFAVSIGQFLPTLLAGAGRVQTLTTEAVALASGGDRRVISVYALSQTALALLPFALALFVPAILWRNRRGLRHA</sequence>
<feature type="transmembrane region" description="Helical" evidence="7">
    <location>
        <begin position="363"/>
        <end position="384"/>
    </location>
</feature>
<keyword evidence="2" id="KW-0813">Transport</keyword>
<evidence type="ECO:0000313" key="10">
    <source>
        <dbReference type="Proteomes" id="UP000645462"/>
    </source>
</evidence>
<organism evidence="9 10">
    <name type="scientific">Marivita lacus</name>
    <dbReference type="NCBI Taxonomy" id="1323742"/>
    <lineage>
        <taxon>Bacteria</taxon>
        <taxon>Pseudomonadati</taxon>
        <taxon>Pseudomonadota</taxon>
        <taxon>Alphaproteobacteria</taxon>
        <taxon>Rhodobacterales</taxon>
        <taxon>Roseobacteraceae</taxon>
        <taxon>Marivita</taxon>
    </lineage>
</organism>
<evidence type="ECO:0000256" key="6">
    <source>
        <dbReference type="ARBA" id="ARBA00023136"/>
    </source>
</evidence>
<feature type="domain" description="ABC transmembrane type-1" evidence="8">
    <location>
        <begin position="67"/>
        <end position="282"/>
    </location>
</feature>
<evidence type="ECO:0000256" key="5">
    <source>
        <dbReference type="ARBA" id="ARBA00022989"/>
    </source>
</evidence>